<evidence type="ECO:0000256" key="2">
    <source>
        <dbReference type="ARBA" id="ARBA00022605"/>
    </source>
</evidence>
<dbReference type="GO" id="GO:0005829">
    <property type="term" value="C:cytosol"/>
    <property type="evidence" value="ECO:0007669"/>
    <property type="project" value="TreeGrafter"/>
</dbReference>
<comment type="caution">
    <text evidence="9">Lacks conserved residue(s) required for the propagation of feature annotation.</text>
</comment>
<dbReference type="InterPro" id="IPR005940">
    <property type="entry name" value="Anthranilate_Pribosyl_Tfrase"/>
</dbReference>
<keyword evidence="9" id="KW-0460">Magnesium</keyword>
<dbReference type="UniPathway" id="UPA00035">
    <property type="reaction ID" value="UER00041"/>
</dbReference>
<dbReference type="Pfam" id="PF02885">
    <property type="entry name" value="Glycos_trans_3N"/>
    <property type="match status" value="1"/>
</dbReference>
<dbReference type="GO" id="GO:0000287">
    <property type="term" value="F:magnesium ion binding"/>
    <property type="evidence" value="ECO:0007669"/>
    <property type="project" value="UniProtKB-UniRule"/>
</dbReference>
<dbReference type="InterPro" id="IPR036320">
    <property type="entry name" value="Glycosyl_Trfase_fam3_N_dom_sf"/>
</dbReference>
<feature type="binding site" evidence="9">
    <location>
        <begin position="93"/>
        <end position="96"/>
    </location>
    <ligand>
        <name>5-phospho-alpha-D-ribose 1-diphosphate</name>
        <dbReference type="ChEBI" id="CHEBI:58017"/>
    </ligand>
</feature>
<dbReference type="InterPro" id="IPR035902">
    <property type="entry name" value="Nuc_phospho_transferase"/>
</dbReference>
<evidence type="ECO:0000313" key="12">
    <source>
        <dbReference type="EMBL" id="MBB2892311.1"/>
    </source>
</evidence>
<dbReference type="FunFam" id="3.40.1030.10:FF:000002">
    <property type="entry name" value="Anthranilate phosphoribosyltransferase"/>
    <property type="match status" value="1"/>
</dbReference>
<dbReference type="EMBL" id="JACHVQ010000001">
    <property type="protein sequence ID" value="MBB2892311.1"/>
    <property type="molecule type" value="Genomic_DNA"/>
</dbReference>
<evidence type="ECO:0000256" key="9">
    <source>
        <dbReference type="HAMAP-Rule" id="MF_00211"/>
    </source>
</evidence>
<dbReference type="GO" id="GO:0000162">
    <property type="term" value="P:L-tryptophan biosynthetic process"/>
    <property type="evidence" value="ECO:0007669"/>
    <property type="project" value="UniProtKB-UniRule"/>
</dbReference>
<reference evidence="12 13" key="1">
    <citation type="submission" date="2020-08" db="EMBL/GenBank/DDBJ databases">
        <title>Sequencing the genomes of 1000 actinobacteria strains.</title>
        <authorList>
            <person name="Klenk H.-P."/>
        </authorList>
    </citation>
    <scope>NUCLEOTIDE SEQUENCE [LARGE SCALE GENOMIC DNA]</scope>
    <source>
        <strain evidence="12 13">DSM 105369</strain>
    </source>
</reference>
<keyword evidence="4 9" id="KW-0808">Transferase</keyword>
<proteinExistence type="inferred from homology"/>
<evidence type="ECO:0000259" key="11">
    <source>
        <dbReference type="Pfam" id="PF02885"/>
    </source>
</evidence>
<dbReference type="Pfam" id="PF00591">
    <property type="entry name" value="Glycos_transf_3"/>
    <property type="match status" value="1"/>
</dbReference>
<dbReference type="HAMAP" id="MF_00211">
    <property type="entry name" value="TrpD"/>
    <property type="match status" value="1"/>
</dbReference>
<comment type="similarity">
    <text evidence="8">In the C-terminal section; belongs to the anthranilate phosphoribosyltransferase family.</text>
</comment>
<keyword evidence="3 9" id="KW-0328">Glycosyltransferase</keyword>
<accession>A0A839NC72</accession>
<feature type="domain" description="Glycosyl transferase family 3" evidence="10">
    <location>
        <begin position="77"/>
        <end position="339"/>
    </location>
</feature>
<dbReference type="Proteomes" id="UP000559182">
    <property type="component" value="Unassembled WGS sequence"/>
</dbReference>
<dbReference type="PANTHER" id="PTHR43285">
    <property type="entry name" value="ANTHRANILATE PHOSPHORIBOSYLTRANSFERASE"/>
    <property type="match status" value="1"/>
</dbReference>
<feature type="binding site" evidence="9">
    <location>
        <position position="228"/>
    </location>
    <ligand>
        <name>Mg(2+)</name>
        <dbReference type="ChEBI" id="CHEBI:18420"/>
        <label>1</label>
    </ligand>
</feature>
<evidence type="ECO:0000259" key="10">
    <source>
        <dbReference type="Pfam" id="PF00591"/>
    </source>
</evidence>
<keyword evidence="2 9" id="KW-0028">Amino-acid biosynthesis</keyword>
<dbReference type="Gene3D" id="1.20.970.10">
    <property type="entry name" value="Transferase, Pyrimidine Nucleoside Phosphorylase, Chain C"/>
    <property type="match status" value="1"/>
</dbReference>
<keyword evidence="9" id="KW-0479">Metal-binding</keyword>
<protein>
    <recommendedName>
        <fullName evidence="9">Anthranilate phosphoribosyltransferase</fullName>
        <ecNumber evidence="9">2.4.2.18</ecNumber>
    </recommendedName>
</protein>
<evidence type="ECO:0000256" key="7">
    <source>
        <dbReference type="ARBA" id="ARBA00052328"/>
    </source>
</evidence>
<organism evidence="12 13">
    <name type="scientific">Flexivirga oryzae</name>
    <dbReference type="NCBI Taxonomy" id="1794944"/>
    <lineage>
        <taxon>Bacteria</taxon>
        <taxon>Bacillati</taxon>
        <taxon>Actinomycetota</taxon>
        <taxon>Actinomycetes</taxon>
        <taxon>Micrococcales</taxon>
        <taxon>Dermacoccaceae</taxon>
        <taxon>Flexivirga</taxon>
    </lineage>
</organism>
<dbReference type="SUPFAM" id="SSF52418">
    <property type="entry name" value="Nucleoside phosphorylase/phosphoribosyltransferase catalytic domain"/>
    <property type="match status" value="1"/>
</dbReference>
<evidence type="ECO:0000256" key="1">
    <source>
        <dbReference type="ARBA" id="ARBA00004907"/>
    </source>
</evidence>
<dbReference type="InterPro" id="IPR000312">
    <property type="entry name" value="Glycosyl_Trfase_fam3"/>
</dbReference>
<evidence type="ECO:0000256" key="6">
    <source>
        <dbReference type="ARBA" id="ARBA00023141"/>
    </source>
</evidence>
<feature type="binding site" evidence="9">
    <location>
        <position position="228"/>
    </location>
    <ligand>
        <name>Mg(2+)</name>
        <dbReference type="ChEBI" id="CHEBI:18420"/>
        <label>2</label>
    </ligand>
</feature>
<name>A0A839NC72_9MICO</name>
<dbReference type="SUPFAM" id="SSF47648">
    <property type="entry name" value="Nucleoside phosphorylase/phosphoribosyltransferase N-terminal domain"/>
    <property type="match status" value="1"/>
</dbReference>
<dbReference type="EC" id="2.4.2.18" evidence="9"/>
<gene>
    <name evidence="9" type="primary">trpD</name>
    <name evidence="12" type="ORF">FHU39_002295</name>
</gene>
<feature type="binding site" evidence="9">
    <location>
        <position position="83"/>
    </location>
    <ligand>
        <name>anthranilate</name>
        <dbReference type="ChEBI" id="CHEBI:16567"/>
        <label>1</label>
    </ligand>
</feature>
<dbReference type="GO" id="GO:0004048">
    <property type="term" value="F:anthranilate phosphoribosyltransferase activity"/>
    <property type="evidence" value="ECO:0007669"/>
    <property type="project" value="UniProtKB-UniRule"/>
</dbReference>
<comment type="similarity">
    <text evidence="9">Belongs to the anthranilate phosphoribosyltransferase family.</text>
</comment>
<dbReference type="NCBIfam" id="TIGR01245">
    <property type="entry name" value="trpD"/>
    <property type="match status" value="1"/>
</dbReference>
<feature type="binding site" evidence="9">
    <location>
        <position position="169"/>
    </location>
    <ligand>
        <name>anthranilate</name>
        <dbReference type="ChEBI" id="CHEBI:16567"/>
        <label>2</label>
    </ligand>
</feature>
<dbReference type="PANTHER" id="PTHR43285:SF2">
    <property type="entry name" value="ANTHRANILATE PHOSPHORIBOSYLTRANSFERASE"/>
    <property type="match status" value="1"/>
</dbReference>
<comment type="subunit">
    <text evidence="9">Homodimer.</text>
</comment>
<feature type="binding site" evidence="9">
    <location>
        <begin position="111"/>
        <end position="119"/>
    </location>
    <ligand>
        <name>5-phospho-alpha-D-ribose 1-diphosphate</name>
        <dbReference type="ChEBI" id="CHEBI:58017"/>
    </ligand>
</feature>
<keyword evidence="13" id="KW-1185">Reference proteome</keyword>
<evidence type="ECO:0000256" key="3">
    <source>
        <dbReference type="ARBA" id="ARBA00022676"/>
    </source>
</evidence>
<comment type="pathway">
    <text evidence="1 9">Amino-acid biosynthesis; L-tryptophan biosynthesis; L-tryptophan from chorismate: step 2/5.</text>
</comment>
<feature type="binding site" evidence="9">
    <location>
        <position position="123"/>
    </location>
    <ligand>
        <name>5-phospho-alpha-D-ribose 1-diphosphate</name>
        <dbReference type="ChEBI" id="CHEBI:58017"/>
    </ligand>
</feature>
<comment type="function">
    <text evidence="9">Catalyzes the transfer of the phosphoribosyl group of 5-phosphorylribose-1-pyrophosphate (PRPP) to anthranilate to yield N-(5'-phosphoribosyl)-anthranilate (PRA).</text>
</comment>
<sequence length="358" mass="36797">MADVTWPRLLNTLLDGQHLTTAEAEWAMNQIMSGEATGSQIAGFLVALRAKGETVDEFRGLADEMIRHAVPIEVPGPTLDIVGTGGDGAHTVNISTMSAVVCAGAGVTLVKHGNRAASSKSGAADVLESLGVRLDLTAEQVARVAQEAGITFCFAQTFHPSFRFTAPTRSELGIRTAFNVLGPLTNPAGTRYASIGAADPRMLPLMAGVFAERGRHAAVSRGDDGLDEVTVTTTSTVHWVSDGETSVHTIDPTAHGVEPAPIDALRGGDAAYNAGIAREVFGGASGAVRDAVVLNSGLALAVVSAGEHDGGRFGAHDDLDAALDAGMAQARDAIDSGAATAVIERWAAATEKIRNAAG</sequence>
<evidence type="ECO:0000256" key="8">
    <source>
        <dbReference type="ARBA" id="ARBA00061188"/>
    </source>
</evidence>
<feature type="binding site" evidence="9">
    <location>
        <position position="95"/>
    </location>
    <ligand>
        <name>Mg(2+)</name>
        <dbReference type="ChEBI" id="CHEBI:18420"/>
        <label>1</label>
    </ligand>
</feature>
<evidence type="ECO:0000256" key="5">
    <source>
        <dbReference type="ARBA" id="ARBA00022822"/>
    </source>
</evidence>
<comment type="catalytic activity">
    <reaction evidence="7 9">
        <text>N-(5-phospho-beta-D-ribosyl)anthranilate + diphosphate = 5-phospho-alpha-D-ribose 1-diphosphate + anthranilate</text>
        <dbReference type="Rhea" id="RHEA:11768"/>
        <dbReference type="ChEBI" id="CHEBI:16567"/>
        <dbReference type="ChEBI" id="CHEBI:18277"/>
        <dbReference type="ChEBI" id="CHEBI:33019"/>
        <dbReference type="ChEBI" id="CHEBI:58017"/>
        <dbReference type="EC" id="2.4.2.18"/>
    </reaction>
</comment>
<evidence type="ECO:0000313" key="13">
    <source>
        <dbReference type="Proteomes" id="UP000559182"/>
    </source>
</evidence>
<feature type="binding site" evidence="9">
    <location>
        <position position="91"/>
    </location>
    <ligand>
        <name>5-phospho-alpha-D-ribose 1-diphosphate</name>
        <dbReference type="ChEBI" id="CHEBI:58017"/>
    </ligand>
</feature>
<evidence type="ECO:0000256" key="4">
    <source>
        <dbReference type="ARBA" id="ARBA00022679"/>
    </source>
</evidence>
<feature type="binding site" evidence="9">
    <location>
        <position position="227"/>
    </location>
    <ligand>
        <name>Mg(2+)</name>
        <dbReference type="ChEBI" id="CHEBI:18420"/>
        <label>2</label>
    </ligand>
</feature>
<dbReference type="RefSeq" id="WP_183320444.1">
    <property type="nucleotide sequence ID" value="NZ_JACHVQ010000001.1"/>
</dbReference>
<dbReference type="InterPro" id="IPR017459">
    <property type="entry name" value="Glycosyl_Trfase_fam3_N_dom"/>
</dbReference>
<keyword evidence="5 9" id="KW-0822">Tryptophan biosynthesis</keyword>
<dbReference type="AlphaFoldDB" id="A0A839NC72"/>
<feature type="binding site" evidence="9">
    <location>
        <begin position="86"/>
        <end position="87"/>
    </location>
    <ligand>
        <name>5-phospho-alpha-D-ribose 1-diphosphate</name>
        <dbReference type="ChEBI" id="CHEBI:58017"/>
    </ligand>
</feature>
<feature type="binding site" evidence="9">
    <location>
        <position position="83"/>
    </location>
    <ligand>
        <name>5-phospho-alpha-D-ribose 1-diphosphate</name>
        <dbReference type="ChEBI" id="CHEBI:58017"/>
    </ligand>
</feature>
<feature type="binding site" evidence="9">
    <location>
        <position position="114"/>
    </location>
    <ligand>
        <name>anthranilate</name>
        <dbReference type="ChEBI" id="CHEBI:16567"/>
        <label>1</label>
    </ligand>
</feature>
<comment type="cofactor">
    <cofactor evidence="9">
        <name>Mg(2+)</name>
        <dbReference type="ChEBI" id="CHEBI:18420"/>
    </cofactor>
    <text evidence="9">Binds 2 magnesium ions per monomer.</text>
</comment>
<comment type="caution">
    <text evidence="12">The sequence shown here is derived from an EMBL/GenBank/DDBJ whole genome shotgun (WGS) entry which is preliminary data.</text>
</comment>
<keyword evidence="6 9" id="KW-0057">Aromatic amino acid biosynthesis</keyword>
<feature type="domain" description="Glycosyl transferase family 3 N-terminal" evidence="11">
    <location>
        <begin position="8"/>
        <end position="69"/>
    </location>
</feature>
<dbReference type="Gene3D" id="3.40.1030.10">
    <property type="entry name" value="Nucleoside phosphorylase/phosphoribosyltransferase catalytic domain"/>
    <property type="match status" value="1"/>
</dbReference>